<accession>A0ABD0P9V7</accession>
<feature type="compositionally biased region" description="Polar residues" evidence="3">
    <location>
        <begin position="137"/>
        <end position="163"/>
    </location>
</feature>
<dbReference type="Proteomes" id="UP001529510">
    <property type="component" value="Unassembled WGS sequence"/>
</dbReference>
<keyword evidence="5" id="KW-1185">Reference proteome</keyword>
<feature type="compositionally biased region" description="Low complexity" evidence="3">
    <location>
        <begin position="164"/>
        <end position="187"/>
    </location>
</feature>
<comment type="caution">
    <text evidence="4">The sequence shown here is derived from an EMBL/GenBank/DDBJ whole genome shotgun (WGS) entry which is preliminary data.</text>
</comment>
<proteinExistence type="inferred from homology"/>
<dbReference type="InterPro" id="IPR029627">
    <property type="entry name" value="CCSER"/>
</dbReference>
<protein>
    <submittedName>
        <fullName evidence="4">Uncharacterized protein</fullName>
    </submittedName>
</protein>
<evidence type="ECO:0000313" key="4">
    <source>
        <dbReference type="EMBL" id="KAL0170076.1"/>
    </source>
</evidence>
<feature type="region of interest" description="Disordered" evidence="3">
    <location>
        <begin position="1"/>
        <end position="210"/>
    </location>
</feature>
<feature type="compositionally biased region" description="Pro residues" evidence="3">
    <location>
        <begin position="122"/>
        <end position="132"/>
    </location>
</feature>
<evidence type="ECO:0000256" key="3">
    <source>
        <dbReference type="SAM" id="MobiDB-lite"/>
    </source>
</evidence>
<evidence type="ECO:0000256" key="1">
    <source>
        <dbReference type="ARBA" id="ARBA00010949"/>
    </source>
</evidence>
<dbReference type="EMBL" id="JAMKFB020000017">
    <property type="protein sequence ID" value="KAL0170076.1"/>
    <property type="molecule type" value="Genomic_DNA"/>
</dbReference>
<organism evidence="4 5">
    <name type="scientific">Cirrhinus mrigala</name>
    <name type="common">Mrigala</name>
    <dbReference type="NCBI Taxonomy" id="683832"/>
    <lineage>
        <taxon>Eukaryota</taxon>
        <taxon>Metazoa</taxon>
        <taxon>Chordata</taxon>
        <taxon>Craniata</taxon>
        <taxon>Vertebrata</taxon>
        <taxon>Euteleostomi</taxon>
        <taxon>Actinopterygii</taxon>
        <taxon>Neopterygii</taxon>
        <taxon>Teleostei</taxon>
        <taxon>Ostariophysi</taxon>
        <taxon>Cypriniformes</taxon>
        <taxon>Cyprinidae</taxon>
        <taxon>Labeoninae</taxon>
        <taxon>Labeonini</taxon>
        <taxon>Cirrhinus</taxon>
    </lineage>
</organism>
<feature type="non-terminal residue" evidence="4">
    <location>
        <position position="210"/>
    </location>
</feature>
<sequence>MEQKVLSKSSMVSRLPKLGARPVNGTPSSLPNGTTQAALTQEGKNPLARPNGVVRATSFSMKWRKDSDGSVDPSNPTDGTIPEEKKEVRSQHSPGSRELKSPSTPTTKVHRSASSLSTGSPKPAPKSIPSPKPKPKNSQITTASKSQDISQKTSGSKPTQNGTSSLGSLAGSSGLQRSRANSSSTRSTSRDSLSHSNDSLSQQSHVPDYM</sequence>
<dbReference type="PANTHER" id="PTHR22461:SF2">
    <property type="entry name" value="SERINE-RICH COILED-COIL DOMAIN-CONTAINING PROTEIN 2"/>
    <property type="match status" value="1"/>
</dbReference>
<evidence type="ECO:0000313" key="5">
    <source>
        <dbReference type="Proteomes" id="UP001529510"/>
    </source>
</evidence>
<name>A0ABD0P9V7_CIRMR</name>
<reference evidence="4 5" key="1">
    <citation type="submission" date="2024-05" db="EMBL/GenBank/DDBJ databases">
        <title>Genome sequencing and assembly of Indian major carp, Cirrhinus mrigala (Hamilton, 1822).</title>
        <authorList>
            <person name="Mohindra V."/>
            <person name="Chowdhury L.M."/>
            <person name="Lal K."/>
            <person name="Jena J.K."/>
        </authorList>
    </citation>
    <scope>NUCLEOTIDE SEQUENCE [LARGE SCALE GENOMIC DNA]</scope>
    <source>
        <strain evidence="4">CM1030</strain>
        <tissue evidence="4">Blood</tissue>
    </source>
</reference>
<evidence type="ECO:0000256" key="2">
    <source>
        <dbReference type="ARBA" id="ARBA00023054"/>
    </source>
</evidence>
<keyword evidence="2" id="KW-0175">Coiled coil</keyword>
<feature type="compositionally biased region" description="Polar residues" evidence="3">
    <location>
        <begin position="25"/>
        <end position="43"/>
    </location>
</feature>
<comment type="similarity">
    <text evidence="1">Belongs to the CCSER family.</text>
</comment>
<dbReference type="AlphaFoldDB" id="A0ABD0P9V7"/>
<gene>
    <name evidence="4" type="ORF">M9458_034672</name>
</gene>
<feature type="compositionally biased region" description="Basic and acidic residues" evidence="3">
    <location>
        <begin position="82"/>
        <end position="100"/>
    </location>
</feature>
<dbReference type="PANTHER" id="PTHR22461">
    <property type="entry name" value="SERINE-RICH COILED-COIL DOMAIN-CONTAINING PROTEIN 2-RELATED"/>
    <property type="match status" value="1"/>
</dbReference>
<feature type="compositionally biased region" description="Polar residues" evidence="3">
    <location>
        <begin position="101"/>
        <end position="119"/>
    </location>
</feature>
<feature type="compositionally biased region" description="Low complexity" evidence="3">
    <location>
        <begin position="194"/>
        <end position="210"/>
    </location>
</feature>
<feature type="compositionally biased region" description="Polar residues" evidence="3">
    <location>
        <begin position="1"/>
        <end position="12"/>
    </location>
</feature>